<evidence type="ECO:0000259" key="9">
    <source>
        <dbReference type="PROSITE" id="PS51382"/>
    </source>
</evidence>
<reference evidence="10" key="1">
    <citation type="submission" date="2022-06" db="EMBL/GenBank/DDBJ databases">
        <title>Uncovering the hologenomic basis of an extraordinary plant invasion.</title>
        <authorList>
            <person name="Bieker V.C."/>
            <person name="Martin M.D."/>
            <person name="Gilbert T."/>
            <person name="Hodgins K."/>
            <person name="Battlay P."/>
            <person name="Petersen B."/>
            <person name="Wilson J."/>
        </authorList>
    </citation>
    <scope>NUCLEOTIDE SEQUENCE</scope>
    <source>
        <strain evidence="10">AA19_3_7</strain>
        <tissue evidence="10">Leaf</tissue>
    </source>
</reference>
<keyword evidence="11" id="KW-1185">Reference proteome</keyword>
<evidence type="ECO:0000313" key="11">
    <source>
        <dbReference type="Proteomes" id="UP001206925"/>
    </source>
</evidence>
<evidence type="ECO:0000256" key="2">
    <source>
        <dbReference type="ARBA" id="ARBA00004906"/>
    </source>
</evidence>
<dbReference type="InterPro" id="IPR033326">
    <property type="entry name" value="BAH1"/>
</dbReference>
<evidence type="ECO:0000256" key="4">
    <source>
        <dbReference type="ARBA" id="ARBA00022679"/>
    </source>
</evidence>
<comment type="catalytic activity">
    <reaction evidence="1">
        <text>S-ubiquitinyl-[E2 ubiquitin-conjugating enzyme]-L-cysteine + [acceptor protein]-L-lysine = [E2 ubiquitin-conjugating enzyme]-L-cysteine + N(6)-ubiquitinyl-[acceptor protein]-L-lysine.</text>
        <dbReference type="EC" id="2.3.2.27"/>
    </reaction>
</comment>
<keyword evidence="8" id="KW-0862">Zinc</keyword>
<dbReference type="EMBL" id="JAMZMK010007014">
    <property type="protein sequence ID" value="KAI7746241.1"/>
    <property type="molecule type" value="Genomic_DNA"/>
</dbReference>
<dbReference type="GO" id="GO:0008270">
    <property type="term" value="F:zinc ion binding"/>
    <property type="evidence" value="ECO:0007669"/>
    <property type="project" value="UniProtKB-KW"/>
</dbReference>
<organism evidence="10 11">
    <name type="scientific">Ambrosia artemisiifolia</name>
    <name type="common">Common ragweed</name>
    <dbReference type="NCBI Taxonomy" id="4212"/>
    <lineage>
        <taxon>Eukaryota</taxon>
        <taxon>Viridiplantae</taxon>
        <taxon>Streptophyta</taxon>
        <taxon>Embryophyta</taxon>
        <taxon>Tracheophyta</taxon>
        <taxon>Spermatophyta</taxon>
        <taxon>Magnoliopsida</taxon>
        <taxon>eudicotyledons</taxon>
        <taxon>Gunneridae</taxon>
        <taxon>Pentapetalae</taxon>
        <taxon>asterids</taxon>
        <taxon>campanulids</taxon>
        <taxon>Asterales</taxon>
        <taxon>Asteraceae</taxon>
        <taxon>Asteroideae</taxon>
        <taxon>Heliantheae alliance</taxon>
        <taxon>Heliantheae</taxon>
        <taxon>Ambrosia</taxon>
    </lineage>
</organism>
<evidence type="ECO:0000256" key="8">
    <source>
        <dbReference type="ARBA" id="ARBA00022833"/>
    </source>
</evidence>
<dbReference type="AlphaFoldDB" id="A0AAD5CTG8"/>
<evidence type="ECO:0000256" key="6">
    <source>
        <dbReference type="ARBA" id="ARBA00022771"/>
    </source>
</evidence>
<evidence type="ECO:0000313" key="10">
    <source>
        <dbReference type="EMBL" id="KAI7746241.1"/>
    </source>
</evidence>
<feature type="non-terminal residue" evidence="10">
    <location>
        <position position="205"/>
    </location>
</feature>
<keyword evidence="4" id="KW-0808">Transferase</keyword>
<gene>
    <name evidence="10" type="ORF">M8C21_000406</name>
</gene>
<comment type="caution">
    <text evidence="10">The sequence shown here is derived from an EMBL/GenBank/DDBJ whole genome shotgun (WGS) entry which is preliminary data.</text>
</comment>
<accession>A0AAD5CTG8</accession>
<protein>
    <recommendedName>
        <fullName evidence="3">RING-type E3 ubiquitin transferase</fullName>
        <ecNumber evidence="3">2.3.2.27</ecNumber>
    </recommendedName>
</protein>
<dbReference type="PROSITE" id="PS51382">
    <property type="entry name" value="SPX"/>
    <property type="match status" value="1"/>
</dbReference>
<dbReference type="InterPro" id="IPR004331">
    <property type="entry name" value="SPX_dom"/>
</dbReference>
<proteinExistence type="predicted"/>
<dbReference type="GO" id="GO:0061630">
    <property type="term" value="F:ubiquitin protein ligase activity"/>
    <property type="evidence" value="ECO:0007669"/>
    <property type="project" value="UniProtKB-EC"/>
</dbReference>
<dbReference type="PANTHER" id="PTHR46764:SF2">
    <property type="entry name" value="E3 UBIQUITIN-PROTEIN LIGASE BAH1-LIKE-RELATED"/>
    <property type="match status" value="1"/>
</dbReference>
<evidence type="ECO:0000256" key="7">
    <source>
        <dbReference type="ARBA" id="ARBA00022786"/>
    </source>
</evidence>
<evidence type="ECO:0000256" key="1">
    <source>
        <dbReference type="ARBA" id="ARBA00000900"/>
    </source>
</evidence>
<dbReference type="EC" id="2.3.2.27" evidence="3"/>
<keyword evidence="7" id="KW-0833">Ubl conjugation pathway</keyword>
<sequence>HKTTRALHGAVSPTQPLNIFSRVSTASIHSRSNSYSSANSHFTKMKFGQMYSEYLQAETVTSFRLHKFSHVDYKSLKKVLKTCPHHRCHDSTNTNNGGIANREFQEDQQNDIVSDGGRFQSCQRCDQIFFDEIMKEASDIAGCFSSRVRHIVHLHCTTGLQRCLMHLFQCFKDDQQALVQEGRMLIGYVIMNAVALKKILKKYDK</sequence>
<evidence type="ECO:0000256" key="5">
    <source>
        <dbReference type="ARBA" id="ARBA00022723"/>
    </source>
</evidence>
<name>A0AAD5CTG8_AMBAR</name>
<dbReference type="PANTHER" id="PTHR46764">
    <property type="entry name" value="E3 UBIQUITIN-PROTEIN LIGASE BAH1"/>
    <property type="match status" value="1"/>
</dbReference>
<feature type="non-terminal residue" evidence="10">
    <location>
        <position position="1"/>
    </location>
</feature>
<dbReference type="Proteomes" id="UP001206925">
    <property type="component" value="Unassembled WGS sequence"/>
</dbReference>
<comment type="pathway">
    <text evidence="2">Protein modification; protein ubiquitination.</text>
</comment>
<evidence type="ECO:0000256" key="3">
    <source>
        <dbReference type="ARBA" id="ARBA00012483"/>
    </source>
</evidence>
<keyword evidence="5" id="KW-0479">Metal-binding</keyword>
<feature type="domain" description="SPX" evidence="9">
    <location>
        <begin position="45"/>
        <end position="205"/>
    </location>
</feature>
<keyword evidence="6" id="KW-0863">Zinc-finger</keyword>